<dbReference type="PANTHER" id="PTHR42909:SF1">
    <property type="entry name" value="CARBOHYDRATE KINASE PFKB DOMAIN-CONTAINING PROTEIN"/>
    <property type="match status" value="1"/>
</dbReference>
<dbReference type="GO" id="GO:0005737">
    <property type="term" value="C:cytoplasm"/>
    <property type="evidence" value="ECO:0007669"/>
    <property type="project" value="TreeGrafter"/>
</dbReference>
<dbReference type="GO" id="GO:0046872">
    <property type="term" value="F:metal ion binding"/>
    <property type="evidence" value="ECO:0007669"/>
    <property type="project" value="UniProtKB-KW"/>
</dbReference>
<keyword evidence="1" id="KW-0479">Metal-binding</keyword>
<dbReference type="PANTHER" id="PTHR42909">
    <property type="entry name" value="ZGC:136858"/>
    <property type="match status" value="1"/>
</dbReference>
<sequence length="80" mass="8764">MIDLKLGSGLLLAVPIDKEDELEVGGGEKIESIIRESLARATQGNITGNQVTPFVLSEIRRQTGNKSIITNQKLIYKNAR</sequence>
<dbReference type="EMBL" id="CAJOBH010041315">
    <property type="protein sequence ID" value="CAF4330225.1"/>
    <property type="molecule type" value="Genomic_DNA"/>
</dbReference>
<dbReference type="InterPro" id="IPR007342">
    <property type="entry name" value="PsuG"/>
</dbReference>
<name>A0A8S2UD12_9BILA</name>
<evidence type="ECO:0000256" key="5">
    <source>
        <dbReference type="ARBA" id="ARBA00023295"/>
    </source>
</evidence>
<accession>A0A8S2UD12</accession>
<evidence type="ECO:0000313" key="6">
    <source>
        <dbReference type="EMBL" id="CAF4330225.1"/>
    </source>
</evidence>
<gene>
    <name evidence="6" type="ORF">BYL167_LOCUS28655</name>
</gene>
<dbReference type="Gene3D" id="3.40.1790.10">
    <property type="entry name" value="Indigoidine synthase domain"/>
    <property type="match status" value="1"/>
</dbReference>
<proteinExistence type="predicted"/>
<dbReference type="Proteomes" id="UP000681967">
    <property type="component" value="Unassembled WGS sequence"/>
</dbReference>
<comment type="caution">
    <text evidence="6">The sequence shown here is derived from an EMBL/GenBank/DDBJ whole genome shotgun (WGS) entry which is preliminary data.</text>
</comment>
<keyword evidence="5" id="KW-0326">Glycosidase</keyword>
<keyword evidence="2" id="KW-0378">Hydrolase</keyword>
<organism evidence="6 7">
    <name type="scientific">Rotaria magnacalcarata</name>
    <dbReference type="NCBI Taxonomy" id="392030"/>
    <lineage>
        <taxon>Eukaryota</taxon>
        <taxon>Metazoa</taxon>
        <taxon>Spiralia</taxon>
        <taxon>Gnathifera</taxon>
        <taxon>Rotifera</taxon>
        <taxon>Eurotatoria</taxon>
        <taxon>Bdelloidea</taxon>
        <taxon>Philodinida</taxon>
        <taxon>Philodinidae</taxon>
        <taxon>Rotaria</taxon>
    </lineage>
</organism>
<keyword evidence="4" id="KW-0456">Lyase</keyword>
<evidence type="ECO:0000256" key="3">
    <source>
        <dbReference type="ARBA" id="ARBA00023211"/>
    </source>
</evidence>
<dbReference type="InterPro" id="IPR022830">
    <property type="entry name" value="Indigdn_synthA-like"/>
</dbReference>
<evidence type="ECO:0000256" key="1">
    <source>
        <dbReference type="ARBA" id="ARBA00022723"/>
    </source>
</evidence>
<dbReference type="GO" id="GO:0004730">
    <property type="term" value="F:pseudouridylate synthase activity"/>
    <property type="evidence" value="ECO:0007669"/>
    <property type="project" value="InterPro"/>
</dbReference>
<evidence type="ECO:0000256" key="4">
    <source>
        <dbReference type="ARBA" id="ARBA00023239"/>
    </source>
</evidence>
<keyword evidence="3" id="KW-0464">Manganese</keyword>
<evidence type="ECO:0000313" key="7">
    <source>
        <dbReference type="Proteomes" id="UP000681967"/>
    </source>
</evidence>
<evidence type="ECO:0000256" key="2">
    <source>
        <dbReference type="ARBA" id="ARBA00022801"/>
    </source>
</evidence>
<dbReference type="SUPFAM" id="SSF110581">
    <property type="entry name" value="Indigoidine synthase A-like"/>
    <property type="match status" value="1"/>
</dbReference>
<dbReference type="GO" id="GO:0016798">
    <property type="term" value="F:hydrolase activity, acting on glycosyl bonds"/>
    <property type="evidence" value="ECO:0007669"/>
    <property type="project" value="UniProtKB-KW"/>
</dbReference>
<dbReference type="AlphaFoldDB" id="A0A8S2UD12"/>
<dbReference type="Pfam" id="PF04227">
    <property type="entry name" value="Indigoidine_A"/>
    <property type="match status" value="1"/>
</dbReference>
<feature type="non-terminal residue" evidence="6">
    <location>
        <position position="80"/>
    </location>
</feature>
<reference evidence="6" key="1">
    <citation type="submission" date="2021-02" db="EMBL/GenBank/DDBJ databases">
        <authorList>
            <person name="Nowell W R."/>
        </authorList>
    </citation>
    <scope>NUCLEOTIDE SEQUENCE</scope>
</reference>
<protein>
    <submittedName>
        <fullName evidence="6">Uncharacterized protein</fullName>
    </submittedName>
</protein>